<comment type="caution">
    <text evidence="3">The sequence shown here is derived from an EMBL/GenBank/DDBJ whole genome shotgun (WGS) entry which is preliminary data.</text>
</comment>
<reference evidence="3 4" key="1">
    <citation type="submission" date="2017-11" db="EMBL/GenBank/DDBJ databases">
        <title>Genomic Encyclopedia of Archaeal and Bacterial Type Strains, Phase II (KMG-II): From Individual Species to Whole Genera.</title>
        <authorList>
            <person name="Goeker M."/>
        </authorList>
    </citation>
    <scope>NUCLEOTIDE SEQUENCE [LARGE SCALE GENOMIC DNA]</scope>
    <source>
        <strain evidence="3 4">DSM 22413</strain>
    </source>
</reference>
<dbReference type="PROSITE" id="PS51257">
    <property type="entry name" value="PROKAR_LIPOPROTEIN"/>
    <property type="match status" value="1"/>
</dbReference>
<dbReference type="EMBL" id="PGTZ01000006">
    <property type="protein sequence ID" value="PJI95081.1"/>
    <property type="molecule type" value="Genomic_DNA"/>
</dbReference>
<keyword evidence="4" id="KW-1185">Reference proteome</keyword>
<keyword evidence="2" id="KW-0732">Signal</keyword>
<dbReference type="AlphaFoldDB" id="A0A2M8WVY6"/>
<dbReference type="Proteomes" id="UP000231586">
    <property type="component" value="Unassembled WGS sequence"/>
</dbReference>
<dbReference type="RefSeq" id="WP_100349003.1">
    <property type="nucleotide sequence ID" value="NZ_PGTZ01000006.1"/>
</dbReference>
<sequence length="205" mass="20791">MRRTTLGLLTAGALLAAPLLGGCSFLSGSDDAASAQPGATSTAPVGGAESGEQRTIGPLDIMAADYWYAKAPKGGITHVTARGCEDGKPCPGFDIITGDAVTQAVGDDGTTAYLPKGTKCPGKDALTPSVSGDHEPTVTKTVVAGSEATRSEIVLACVDDDGNVGLTTTQIQWYVPNSPEGPVLVVDRWAFDGLDARLAAATWAG</sequence>
<gene>
    <name evidence="3" type="ORF">CLV34_0934</name>
</gene>
<evidence type="ECO:0000256" key="2">
    <source>
        <dbReference type="SAM" id="SignalP"/>
    </source>
</evidence>
<protein>
    <recommendedName>
        <fullName evidence="5">Lipoprotein</fullName>
    </recommendedName>
</protein>
<name>A0A2M8WVY6_9MICO</name>
<organism evidence="3 4">
    <name type="scientific">Luteimicrobium subarcticum</name>
    <dbReference type="NCBI Taxonomy" id="620910"/>
    <lineage>
        <taxon>Bacteria</taxon>
        <taxon>Bacillati</taxon>
        <taxon>Actinomycetota</taxon>
        <taxon>Actinomycetes</taxon>
        <taxon>Micrococcales</taxon>
        <taxon>Luteimicrobium</taxon>
    </lineage>
</organism>
<feature type="region of interest" description="Disordered" evidence="1">
    <location>
        <begin position="33"/>
        <end position="52"/>
    </location>
</feature>
<feature type="signal peptide" evidence="2">
    <location>
        <begin position="1"/>
        <end position="28"/>
    </location>
</feature>
<dbReference type="OrthoDB" id="4833280at2"/>
<evidence type="ECO:0000256" key="1">
    <source>
        <dbReference type="SAM" id="MobiDB-lite"/>
    </source>
</evidence>
<accession>A0A2M8WVY6</accession>
<evidence type="ECO:0008006" key="5">
    <source>
        <dbReference type="Google" id="ProtNLM"/>
    </source>
</evidence>
<evidence type="ECO:0000313" key="3">
    <source>
        <dbReference type="EMBL" id="PJI95081.1"/>
    </source>
</evidence>
<proteinExistence type="predicted"/>
<evidence type="ECO:0000313" key="4">
    <source>
        <dbReference type="Proteomes" id="UP000231586"/>
    </source>
</evidence>
<feature type="chain" id="PRO_5039186313" description="Lipoprotein" evidence="2">
    <location>
        <begin position="29"/>
        <end position="205"/>
    </location>
</feature>